<dbReference type="Proteomes" id="UP001168821">
    <property type="component" value="Unassembled WGS sequence"/>
</dbReference>
<evidence type="ECO:0000313" key="2">
    <source>
        <dbReference type="Proteomes" id="UP001168821"/>
    </source>
</evidence>
<name>A0AA38MQD8_9CUCU</name>
<keyword evidence="2" id="KW-1185">Reference proteome</keyword>
<proteinExistence type="predicted"/>
<protein>
    <submittedName>
        <fullName evidence="1">Uncharacterized protein</fullName>
    </submittedName>
</protein>
<comment type="caution">
    <text evidence="1">The sequence shown here is derived from an EMBL/GenBank/DDBJ whole genome shotgun (WGS) entry which is preliminary data.</text>
</comment>
<gene>
    <name evidence="1" type="ORF">Zmor_008084</name>
</gene>
<evidence type="ECO:0000313" key="1">
    <source>
        <dbReference type="EMBL" id="KAJ3663863.1"/>
    </source>
</evidence>
<dbReference type="EMBL" id="JALNTZ010000002">
    <property type="protein sequence ID" value="KAJ3663863.1"/>
    <property type="molecule type" value="Genomic_DNA"/>
</dbReference>
<reference evidence="1" key="1">
    <citation type="journal article" date="2023" name="G3 (Bethesda)">
        <title>Whole genome assemblies of Zophobas morio and Tenebrio molitor.</title>
        <authorList>
            <person name="Kaur S."/>
            <person name="Stinson S.A."/>
            <person name="diCenzo G.C."/>
        </authorList>
    </citation>
    <scope>NUCLEOTIDE SEQUENCE</scope>
    <source>
        <strain evidence="1">QUZm001</strain>
    </source>
</reference>
<organism evidence="1 2">
    <name type="scientific">Zophobas morio</name>
    <dbReference type="NCBI Taxonomy" id="2755281"/>
    <lineage>
        <taxon>Eukaryota</taxon>
        <taxon>Metazoa</taxon>
        <taxon>Ecdysozoa</taxon>
        <taxon>Arthropoda</taxon>
        <taxon>Hexapoda</taxon>
        <taxon>Insecta</taxon>
        <taxon>Pterygota</taxon>
        <taxon>Neoptera</taxon>
        <taxon>Endopterygota</taxon>
        <taxon>Coleoptera</taxon>
        <taxon>Polyphaga</taxon>
        <taxon>Cucujiformia</taxon>
        <taxon>Tenebrionidae</taxon>
        <taxon>Zophobas</taxon>
    </lineage>
</organism>
<dbReference type="AlphaFoldDB" id="A0AA38MQD8"/>
<sequence>MKFEEKIRQNVECKIMKEMWEEIRVNYKKTAEERREFYEVRGLTAEEVERKRIEGAEPRKEILNLDEELQRKEQRKKIAESRYNPKYGEIIGGLKLPEYLIRGRKNEDRKTIARFRVGNKEGENCYWKEEEDRRCGLCREFPETIEHWLKDCEELREVEKDRNELLNETGDGLEWMKMILEKKRK</sequence>
<accession>A0AA38MQD8</accession>